<keyword evidence="2" id="KW-0479">Metal-binding</keyword>
<gene>
    <name evidence="8" type="ORF">JTE90_022377</name>
</gene>
<feature type="domain" description="Fe2OG dioxygenase" evidence="7">
    <location>
        <begin position="12"/>
        <end position="120"/>
    </location>
</feature>
<keyword evidence="4" id="KW-0223">Dioxygenase</keyword>
<dbReference type="GO" id="GO:0005506">
    <property type="term" value="F:iron ion binding"/>
    <property type="evidence" value="ECO:0007669"/>
    <property type="project" value="InterPro"/>
</dbReference>
<dbReference type="PANTHER" id="PTHR10869:SF244">
    <property type="entry name" value="PROLYL 4-HYDROXYLASE SUBUNIT ALPHA-2"/>
    <property type="match status" value="1"/>
</dbReference>
<dbReference type="AlphaFoldDB" id="A0AAV6UQ77"/>
<evidence type="ECO:0000256" key="4">
    <source>
        <dbReference type="ARBA" id="ARBA00022964"/>
    </source>
</evidence>
<dbReference type="InterPro" id="IPR005123">
    <property type="entry name" value="Oxoglu/Fe-dep_dioxygenase_dom"/>
</dbReference>
<dbReference type="PANTHER" id="PTHR10869">
    <property type="entry name" value="PROLYL 4-HYDROXYLASE ALPHA SUBUNIT"/>
    <property type="match status" value="1"/>
</dbReference>
<name>A0AAV6UQ77_9ARAC</name>
<sequence length="135" mass="15155">MIGEITGLEINTAEELQINKYGLGGHYSTHYDFRRPEEVDCFASLGTGNRIATWLIYLSDVEAGGSTIFPDIGVQITPTKGSAGFWFNLFKNGYGDYRTKHAACPVLVGKKWVANKWFHESGQEFRRPCSLNPFE</sequence>
<dbReference type="EMBL" id="JAFNEN010000335">
    <property type="protein sequence ID" value="KAG8185446.1"/>
    <property type="molecule type" value="Genomic_DNA"/>
</dbReference>
<reference evidence="8 9" key="1">
    <citation type="journal article" date="2022" name="Nat. Ecol. Evol.">
        <title>A masculinizing supergene underlies an exaggerated male reproductive morph in a spider.</title>
        <authorList>
            <person name="Hendrickx F."/>
            <person name="De Corte Z."/>
            <person name="Sonet G."/>
            <person name="Van Belleghem S.M."/>
            <person name="Kostlbacher S."/>
            <person name="Vangestel C."/>
        </authorList>
    </citation>
    <scope>NUCLEOTIDE SEQUENCE [LARGE SCALE GENOMIC DNA]</scope>
    <source>
        <strain evidence="8">W744_W776</strain>
    </source>
</reference>
<organism evidence="8 9">
    <name type="scientific">Oedothorax gibbosus</name>
    <dbReference type="NCBI Taxonomy" id="931172"/>
    <lineage>
        <taxon>Eukaryota</taxon>
        <taxon>Metazoa</taxon>
        <taxon>Ecdysozoa</taxon>
        <taxon>Arthropoda</taxon>
        <taxon>Chelicerata</taxon>
        <taxon>Arachnida</taxon>
        <taxon>Araneae</taxon>
        <taxon>Araneomorphae</taxon>
        <taxon>Entelegynae</taxon>
        <taxon>Araneoidea</taxon>
        <taxon>Linyphiidae</taxon>
        <taxon>Erigoninae</taxon>
        <taxon>Oedothorax</taxon>
    </lineage>
</organism>
<keyword evidence="6" id="KW-0408">Iron</keyword>
<evidence type="ECO:0000259" key="7">
    <source>
        <dbReference type="PROSITE" id="PS51471"/>
    </source>
</evidence>
<dbReference type="Gene3D" id="2.60.120.620">
    <property type="entry name" value="q2cbj1_9rhob like domain"/>
    <property type="match status" value="1"/>
</dbReference>
<proteinExistence type="predicted"/>
<dbReference type="GO" id="GO:0004656">
    <property type="term" value="F:procollagen-proline 4-dioxygenase activity"/>
    <property type="evidence" value="ECO:0007669"/>
    <property type="project" value="TreeGrafter"/>
</dbReference>
<evidence type="ECO:0000256" key="5">
    <source>
        <dbReference type="ARBA" id="ARBA00023002"/>
    </source>
</evidence>
<evidence type="ECO:0000313" key="8">
    <source>
        <dbReference type="EMBL" id="KAG8185446.1"/>
    </source>
</evidence>
<dbReference type="SMART" id="SM00702">
    <property type="entry name" value="P4Hc"/>
    <property type="match status" value="1"/>
</dbReference>
<comment type="cofactor">
    <cofactor evidence="1">
        <name>L-ascorbate</name>
        <dbReference type="ChEBI" id="CHEBI:38290"/>
    </cofactor>
</comment>
<keyword evidence="9" id="KW-1185">Reference proteome</keyword>
<dbReference type="GO" id="GO:0031418">
    <property type="term" value="F:L-ascorbic acid binding"/>
    <property type="evidence" value="ECO:0007669"/>
    <property type="project" value="UniProtKB-KW"/>
</dbReference>
<dbReference type="InterPro" id="IPR045054">
    <property type="entry name" value="P4HA-like"/>
</dbReference>
<dbReference type="Proteomes" id="UP000827092">
    <property type="component" value="Unassembled WGS sequence"/>
</dbReference>
<comment type="caution">
    <text evidence="8">The sequence shown here is derived from an EMBL/GenBank/DDBJ whole genome shotgun (WGS) entry which is preliminary data.</text>
</comment>
<dbReference type="InterPro" id="IPR044862">
    <property type="entry name" value="Pro_4_hyd_alph_FE2OG_OXY"/>
</dbReference>
<accession>A0AAV6UQ77</accession>
<evidence type="ECO:0000256" key="1">
    <source>
        <dbReference type="ARBA" id="ARBA00001961"/>
    </source>
</evidence>
<evidence type="ECO:0000256" key="2">
    <source>
        <dbReference type="ARBA" id="ARBA00022723"/>
    </source>
</evidence>
<evidence type="ECO:0000256" key="3">
    <source>
        <dbReference type="ARBA" id="ARBA00022896"/>
    </source>
</evidence>
<dbReference type="InterPro" id="IPR006620">
    <property type="entry name" value="Pro_4_hyd_alph"/>
</dbReference>
<evidence type="ECO:0000313" key="9">
    <source>
        <dbReference type="Proteomes" id="UP000827092"/>
    </source>
</evidence>
<keyword evidence="3" id="KW-0847">Vitamin C</keyword>
<keyword evidence="5" id="KW-0560">Oxidoreductase</keyword>
<protein>
    <recommendedName>
        <fullName evidence="7">Fe2OG dioxygenase domain-containing protein</fullName>
    </recommendedName>
</protein>
<evidence type="ECO:0000256" key="6">
    <source>
        <dbReference type="ARBA" id="ARBA00023004"/>
    </source>
</evidence>
<dbReference type="GO" id="GO:0005783">
    <property type="term" value="C:endoplasmic reticulum"/>
    <property type="evidence" value="ECO:0007669"/>
    <property type="project" value="TreeGrafter"/>
</dbReference>
<dbReference type="PROSITE" id="PS51471">
    <property type="entry name" value="FE2OG_OXY"/>
    <property type="match status" value="1"/>
</dbReference>
<dbReference type="Pfam" id="PF13640">
    <property type="entry name" value="2OG-FeII_Oxy_3"/>
    <property type="match status" value="1"/>
</dbReference>